<evidence type="ECO:0000259" key="1">
    <source>
        <dbReference type="PROSITE" id="PS51462"/>
    </source>
</evidence>
<dbReference type="EMBL" id="JACYFG010000036">
    <property type="protein sequence ID" value="MBD5780479.1"/>
    <property type="molecule type" value="Genomic_DNA"/>
</dbReference>
<feature type="domain" description="Nudix hydrolase" evidence="1">
    <location>
        <begin position="5"/>
        <end position="139"/>
    </location>
</feature>
<protein>
    <submittedName>
        <fullName evidence="2">NUDIX domain-containing protein</fullName>
    </submittedName>
</protein>
<dbReference type="PROSITE" id="PS51462">
    <property type="entry name" value="NUDIX"/>
    <property type="match status" value="1"/>
</dbReference>
<dbReference type="InterPro" id="IPR000086">
    <property type="entry name" value="NUDIX_hydrolase_dom"/>
</dbReference>
<evidence type="ECO:0000313" key="3">
    <source>
        <dbReference type="Proteomes" id="UP000622317"/>
    </source>
</evidence>
<keyword evidence="3" id="KW-1185">Reference proteome</keyword>
<dbReference type="Gene3D" id="3.90.79.10">
    <property type="entry name" value="Nucleoside Triphosphate Pyrophosphohydrolase"/>
    <property type="match status" value="1"/>
</dbReference>
<evidence type="ECO:0000313" key="2">
    <source>
        <dbReference type="EMBL" id="MBD5780479.1"/>
    </source>
</evidence>
<comment type="caution">
    <text evidence="2">The sequence shown here is derived from an EMBL/GenBank/DDBJ whole genome shotgun (WGS) entry which is preliminary data.</text>
</comment>
<dbReference type="InterPro" id="IPR015797">
    <property type="entry name" value="NUDIX_hydrolase-like_dom_sf"/>
</dbReference>
<dbReference type="Pfam" id="PF00293">
    <property type="entry name" value="NUDIX"/>
    <property type="match status" value="1"/>
</dbReference>
<dbReference type="AlphaFoldDB" id="A0A927II49"/>
<proteinExistence type="predicted"/>
<name>A0A927II49_9BACT</name>
<dbReference type="Proteomes" id="UP000622317">
    <property type="component" value="Unassembled WGS sequence"/>
</dbReference>
<reference evidence="2" key="1">
    <citation type="submission" date="2020-09" db="EMBL/GenBank/DDBJ databases">
        <title>Pelagicoccus enzymogenes sp. nov. with an EPS production, isolated from marine sediment.</title>
        <authorList>
            <person name="Feng X."/>
        </authorList>
    </citation>
    <scope>NUCLEOTIDE SEQUENCE</scope>
    <source>
        <strain evidence="2">NFK12</strain>
    </source>
</reference>
<sequence length="146" mass="17029">MHKLRTVEAAGGLTIDKQDRILFIFKDGKWDLPKGLIDRGKSASKTALQETCEETGLDPEKLRVLGELIPTVHISKYAKVKSLKETRWFLIRYNGAERTFKPQRDEGIEHCEWIPSWDLDRPLANCPARIHYLVNFWLKIRKELEL</sequence>
<gene>
    <name evidence="2" type="ORF">IEN85_13340</name>
</gene>
<dbReference type="RefSeq" id="WP_191617580.1">
    <property type="nucleotide sequence ID" value="NZ_JACYFG010000036.1"/>
</dbReference>
<dbReference type="SUPFAM" id="SSF55811">
    <property type="entry name" value="Nudix"/>
    <property type="match status" value="1"/>
</dbReference>
<organism evidence="2 3">
    <name type="scientific">Pelagicoccus enzymogenes</name>
    <dbReference type="NCBI Taxonomy" id="2773457"/>
    <lineage>
        <taxon>Bacteria</taxon>
        <taxon>Pseudomonadati</taxon>
        <taxon>Verrucomicrobiota</taxon>
        <taxon>Opitutia</taxon>
        <taxon>Puniceicoccales</taxon>
        <taxon>Pelagicoccaceae</taxon>
        <taxon>Pelagicoccus</taxon>
    </lineage>
</organism>
<accession>A0A927II49</accession>